<dbReference type="Proteomes" id="UP001583177">
    <property type="component" value="Unassembled WGS sequence"/>
</dbReference>
<dbReference type="Pfam" id="PF01636">
    <property type="entry name" value="APH"/>
    <property type="match status" value="1"/>
</dbReference>
<dbReference type="PANTHER" id="PTHR21310:SF56">
    <property type="entry name" value="AMINOGLYCOSIDE PHOSPHOTRANSFERASE DOMAIN-CONTAINING PROTEIN"/>
    <property type="match status" value="1"/>
</dbReference>
<dbReference type="PANTHER" id="PTHR21310">
    <property type="entry name" value="AMINOGLYCOSIDE PHOSPHOTRANSFERASE-RELATED-RELATED"/>
    <property type="match status" value="1"/>
</dbReference>
<proteinExistence type="predicted"/>
<dbReference type="InterPro" id="IPR051678">
    <property type="entry name" value="AGP_Transferase"/>
</dbReference>
<dbReference type="InterPro" id="IPR002575">
    <property type="entry name" value="Aminoglycoside_PTrfase"/>
</dbReference>
<accession>A0ABR3X2H1</accession>
<evidence type="ECO:0000313" key="3">
    <source>
        <dbReference type="Proteomes" id="UP001583177"/>
    </source>
</evidence>
<protein>
    <recommendedName>
        <fullName evidence="1">Aminoglycoside phosphotransferase domain-containing protein</fullName>
    </recommendedName>
</protein>
<organism evidence="2 3">
    <name type="scientific">Diaporthe australafricana</name>
    <dbReference type="NCBI Taxonomy" id="127596"/>
    <lineage>
        <taxon>Eukaryota</taxon>
        <taxon>Fungi</taxon>
        <taxon>Dikarya</taxon>
        <taxon>Ascomycota</taxon>
        <taxon>Pezizomycotina</taxon>
        <taxon>Sordariomycetes</taxon>
        <taxon>Sordariomycetidae</taxon>
        <taxon>Diaporthales</taxon>
        <taxon>Diaporthaceae</taxon>
        <taxon>Diaporthe</taxon>
    </lineage>
</organism>
<name>A0ABR3X2H1_9PEZI</name>
<dbReference type="SUPFAM" id="SSF56112">
    <property type="entry name" value="Protein kinase-like (PK-like)"/>
    <property type="match status" value="1"/>
</dbReference>
<sequence>MGTPAKYLPRVLSDETIQSLLSSLDLPPAEVISPPAATAAYHSIYLLTFPPEFSSKLEPATAREPDGSTTLVLRVSGKHLPRIKTINEVSVMRWVRENTTIPIPAVVRFDASEDNPLGHEFTLLERAAGISVDKVYDQLGAETKHSLVAQLAGYLAQIHAHSFELIGGMQLPREGDSVVPGPVLDETFWQAPDVAKYWPPGESVSTLNISGPYESYTGLCAAQLERLVYAIERHASLAWVRDLVPRLRAFVRLIKDGREEEIRDMKLNDVKIVLAHKDLHFANIMFDPLTGKITGVLDWEFAGTIPAPRWNPVRAFLWNGQNTDEAKAEKEVLMAVFERICEERGITVLEDARATAHQQAMQDVLRYMRAIVEVCPRGEKQDVVEGWREAAEEALSRFDV</sequence>
<dbReference type="EMBL" id="JAWRVE010000039">
    <property type="protein sequence ID" value="KAL1869906.1"/>
    <property type="molecule type" value="Genomic_DNA"/>
</dbReference>
<feature type="domain" description="Aminoglycoside phosphotransferase" evidence="1">
    <location>
        <begin position="66"/>
        <end position="306"/>
    </location>
</feature>
<reference evidence="2 3" key="1">
    <citation type="journal article" date="2024" name="IMA Fungus">
        <title>IMA Genome - F19 : A genome assembly and annotation guide to empower mycologists, including annotated draft genome sequences of Ceratocystis pirilliformis, Diaporthe australafricana, Fusarium ophioides, Paecilomyces lecythidis, and Sporothrix stenoceras.</title>
        <authorList>
            <person name="Aylward J."/>
            <person name="Wilson A.M."/>
            <person name="Visagie C.M."/>
            <person name="Spraker J."/>
            <person name="Barnes I."/>
            <person name="Buitendag C."/>
            <person name="Ceriani C."/>
            <person name="Del Mar Angel L."/>
            <person name="du Plessis D."/>
            <person name="Fuchs T."/>
            <person name="Gasser K."/>
            <person name="Kramer D."/>
            <person name="Li W."/>
            <person name="Munsamy K."/>
            <person name="Piso A."/>
            <person name="Price J.L."/>
            <person name="Sonnekus B."/>
            <person name="Thomas C."/>
            <person name="van der Nest A."/>
            <person name="van Dijk A."/>
            <person name="van Heerden A."/>
            <person name="van Vuuren N."/>
            <person name="Yilmaz N."/>
            <person name="Duong T.A."/>
            <person name="van der Merwe N.A."/>
            <person name="Wingfield M.J."/>
            <person name="Wingfield B.D."/>
        </authorList>
    </citation>
    <scope>NUCLEOTIDE SEQUENCE [LARGE SCALE GENOMIC DNA]</scope>
    <source>
        <strain evidence="2 3">CMW 18300</strain>
    </source>
</reference>
<comment type="caution">
    <text evidence="2">The sequence shown here is derived from an EMBL/GenBank/DDBJ whole genome shotgun (WGS) entry which is preliminary data.</text>
</comment>
<keyword evidence="3" id="KW-1185">Reference proteome</keyword>
<gene>
    <name evidence="2" type="ORF">Daus18300_005367</name>
</gene>
<dbReference type="Gene3D" id="3.90.1200.10">
    <property type="match status" value="1"/>
</dbReference>
<evidence type="ECO:0000313" key="2">
    <source>
        <dbReference type="EMBL" id="KAL1869906.1"/>
    </source>
</evidence>
<evidence type="ECO:0000259" key="1">
    <source>
        <dbReference type="Pfam" id="PF01636"/>
    </source>
</evidence>
<dbReference type="InterPro" id="IPR011009">
    <property type="entry name" value="Kinase-like_dom_sf"/>
</dbReference>